<protein>
    <submittedName>
        <fullName evidence="4">UPF0749 protein</fullName>
    </submittedName>
</protein>
<dbReference type="EMBL" id="BONY01000051">
    <property type="protein sequence ID" value="GIH08577.1"/>
    <property type="molecule type" value="Genomic_DNA"/>
</dbReference>
<evidence type="ECO:0000256" key="2">
    <source>
        <dbReference type="SAM" id="Coils"/>
    </source>
</evidence>
<feature type="transmembrane region" description="Helical" evidence="3">
    <location>
        <begin position="51"/>
        <end position="68"/>
    </location>
</feature>
<comment type="similarity">
    <text evidence="1">Belongs to the UPF0749 family.</text>
</comment>
<dbReference type="AlphaFoldDB" id="A0A8J3VJL0"/>
<gene>
    <name evidence="4" type="ORF">Rhe02_66440</name>
</gene>
<evidence type="ECO:0000256" key="3">
    <source>
        <dbReference type="SAM" id="Phobius"/>
    </source>
</evidence>
<sequence length="288" mass="31772">MTDPRMKPRIYQVDFLTQLFRDPLDPAYAQAAEDRAKRGPLPAWNKAGRRVVAWILLVAIGMLFAVAYKQAVRGAPEREKVRAGLISRITAQKERTNARAAEAEELQNEVNRLREVVLGDPAKIQQARELEAATGMRRVSGDGLVVRLADGPEAATRTGHRVIDFDLQIIVNTLWYLGAEAISINGRRLTSLTPIRKGGEAIYVGDALVAGPYEISAIGPPDLYDDFSKSDTAKVYRAWQERPEHRFGFKINQRDDLLLPAAVMPELRFAKVPPPAGSPTPTPTGGGR</sequence>
<dbReference type="PANTHER" id="PTHR37313:SF1">
    <property type="entry name" value="UPF0749 PROTEIN RV1823"/>
    <property type="match status" value="1"/>
</dbReference>
<feature type="coiled-coil region" evidence="2">
    <location>
        <begin position="86"/>
        <end position="116"/>
    </location>
</feature>
<proteinExistence type="inferred from homology"/>
<comment type="caution">
    <text evidence="4">The sequence shown here is derived from an EMBL/GenBank/DDBJ whole genome shotgun (WGS) entry which is preliminary data.</text>
</comment>
<accession>A0A8J3VJL0</accession>
<keyword evidence="2" id="KW-0175">Coiled coil</keyword>
<keyword evidence="3" id="KW-0812">Transmembrane</keyword>
<evidence type="ECO:0000313" key="4">
    <source>
        <dbReference type="EMBL" id="GIH08577.1"/>
    </source>
</evidence>
<organism evidence="4 5">
    <name type="scientific">Rhizocola hellebori</name>
    <dbReference type="NCBI Taxonomy" id="1392758"/>
    <lineage>
        <taxon>Bacteria</taxon>
        <taxon>Bacillati</taxon>
        <taxon>Actinomycetota</taxon>
        <taxon>Actinomycetes</taxon>
        <taxon>Micromonosporales</taxon>
        <taxon>Micromonosporaceae</taxon>
        <taxon>Rhizocola</taxon>
    </lineage>
</organism>
<keyword evidence="5" id="KW-1185">Reference proteome</keyword>
<dbReference type="Pfam" id="PF05949">
    <property type="entry name" value="DUF881"/>
    <property type="match status" value="1"/>
</dbReference>
<dbReference type="GO" id="GO:0005886">
    <property type="term" value="C:plasma membrane"/>
    <property type="evidence" value="ECO:0007669"/>
    <property type="project" value="TreeGrafter"/>
</dbReference>
<name>A0A8J3VJL0_9ACTN</name>
<evidence type="ECO:0000313" key="5">
    <source>
        <dbReference type="Proteomes" id="UP000612899"/>
    </source>
</evidence>
<dbReference type="Proteomes" id="UP000612899">
    <property type="component" value="Unassembled WGS sequence"/>
</dbReference>
<dbReference type="Gene3D" id="3.30.70.1880">
    <property type="entry name" value="Protein of unknown function DUF881"/>
    <property type="match status" value="1"/>
</dbReference>
<keyword evidence="3" id="KW-0472">Membrane</keyword>
<reference evidence="4" key="1">
    <citation type="submission" date="2021-01" db="EMBL/GenBank/DDBJ databases">
        <title>Whole genome shotgun sequence of Rhizocola hellebori NBRC 109834.</title>
        <authorList>
            <person name="Komaki H."/>
            <person name="Tamura T."/>
        </authorList>
    </citation>
    <scope>NUCLEOTIDE SEQUENCE</scope>
    <source>
        <strain evidence="4">NBRC 109834</strain>
    </source>
</reference>
<keyword evidence="3" id="KW-1133">Transmembrane helix</keyword>
<dbReference type="PANTHER" id="PTHR37313">
    <property type="entry name" value="UPF0749 PROTEIN RV1825"/>
    <property type="match status" value="1"/>
</dbReference>
<evidence type="ECO:0000256" key="1">
    <source>
        <dbReference type="ARBA" id="ARBA00009108"/>
    </source>
</evidence>
<dbReference type="RefSeq" id="WP_203912323.1">
    <property type="nucleotide sequence ID" value="NZ_BONY01000051.1"/>
</dbReference>
<dbReference type="InterPro" id="IPR010273">
    <property type="entry name" value="DUF881"/>
</dbReference>